<proteinExistence type="inferred from homology"/>
<feature type="domain" description="Solute-binding protein family 5" evidence="6">
    <location>
        <begin position="77"/>
        <end position="445"/>
    </location>
</feature>
<dbReference type="Gene3D" id="3.40.190.10">
    <property type="entry name" value="Periplasmic binding protein-like II"/>
    <property type="match status" value="1"/>
</dbReference>
<dbReference type="PANTHER" id="PTHR30290:SF10">
    <property type="entry name" value="PERIPLASMIC OLIGOPEPTIDE-BINDING PROTEIN-RELATED"/>
    <property type="match status" value="1"/>
</dbReference>
<dbReference type="InterPro" id="IPR000914">
    <property type="entry name" value="SBP_5_dom"/>
</dbReference>
<dbReference type="STRING" id="655353.SAMN04488056_10816"/>
<dbReference type="Gene3D" id="3.90.76.10">
    <property type="entry name" value="Dipeptide-binding Protein, Domain 1"/>
    <property type="match status" value="1"/>
</dbReference>
<evidence type="ECO:0000256" key="2">
    <source>
        <dbReference type="ARBA" id="ARBA00005695"/>
    </source>
</evidence>
<evidence type="ECO:0000256" key="4">
    <source>
        <dbReference type="ARBA" id="ARBA00022729"/>
    </source>
</evidence>
<dbReference type="GO" id="GO:0015833">
    <property type="term" value="P:peptide transport"/>
    <property type="evidence" value="ECO:0007669"/>
    <property type="project" value="TreeGrafter"/>
</dbReference>
<evidence type="ECO:0000313" key="8">
    <source>
        <dbReference type="Proteomes" id="UP000199236"/>
    </source>
</evidence>
<dbReference type="InterPro" id="IPR039424">
    <property type="entry name" value="SBP_5"/>
</dbReference>
<feature type="signal peptide" evidence="5">
    <location>
        <begin position="1"/>
        <end position="27"/>
    </location>
</feature>
<name>A0A1I5I3C9_9HYPH</name>
<dbReference type="PROSITE" id="PS01040">
    <property type="entry name" value="SBP_BACTERIAL_5"/>
    <property type="match status" value="1"/>
</dbReference>
<keyword evidence="3" id="KW-0813">Transport</keyword>
<evidence type="ECO:0000256" key="3">
    <source>
        <dbReference type="ARBA" id="ARBA00022448"/>
    </source>
</evidence>
<evidence type="ECO:0000256" key="1">
    <source>
        <dbReference type="ARBA" id="ARBA00004418"/>
    </source>
</evidence>
<dbReference type="OrthoDB" id="9803988at2"/>
<protein>
    <submittedName>
        <fullName evidence="7">Peptide/nickel transport system substrate-binding protein</fullName>
    </submittedName>
</protein>
<organism evidence="7 8">
    <name type="scientific">Cohaesibacter marisflavi</name>
    <dbReference type="NCBI Taxonomy" id="655353"/>
    <lineage>
        <taxon>Bacteria</taxon>
        <taxon>Pseudomonadati</taxon>
        <taxon>Pseudomonadota</taxon>
        <taxon>Alphaproteobacteria</taxon>
        <taxon>Hyphomicrobiales</taxon>
        <taxon>Cohaesibacteraceae</taxon>
    </lineage>
</organism>
<dbReference type="SUPFAM" id="SSF53850">
    <property type="entry name" value="Periplasmic binding protein-like II"/>
    <property type="match status" value="1"/>
</dbReference>
<dbReference type="GO" id="GO:0043190">
    <property type="term" value="C:ATP-binding cassette (ABC) transporter complex"/>
    <property type="evidence" value="ECO:0007669"/>
    <property type="project" value="InterPro"/>
</dbReference>
<dbReference type="PANTHER" id="PTHR30290">
    <property type="entry name" value="PERIPLASMIC BINDING COMPONENT OF ABC TRANSPORTER"/>
    <property type="match status" value="1"/>
</dbReference>
<dbReference type="RefSeq" id="WP_090073546.1">
    <property type="nucleotide sequence ID" value="NZ_FOVR01000008.1"/>
</dbReference>
<dbReference type="GO" id="GO:0030288">
    <property type="term" value="C:outer membrane-bounded periplasmic space"/>
    <property type="evidence" value="ECO:0007669"/>
    <property type="project" value="UniProtKB-ARBA"/>
</dbReference>
<sequence length="536" mass="59070">MKKLLATVAFSAVLLAGTASFNSAAMAETPKDQLIVAFNMNNVLTMDPAAITGGEAVQILNNVYDALAQLDPETRQLQPRIAESWDIAPDNMSVTFHLRKDAKFASGNPVTADDVAFSFKRLLTLNLAQASYLKSRGFKSEDVDKYFVAKDEHTFVLNLPKLDDPKLIIMILTQAGPGSILDSELVKSHEKNGDMGKEWLANNSAGSGAFSLTKWRANEYVILGRNDDFWGGAPEMKRVLMRHLPESQTQRLGLEQGDLDIGFSLAAADLKALKEKSALTINSVPSVGFYYLAVSMKDERFAKPKVREALRYLIDYKGINETIMSFFGVQRQRPINSGAFSAMEDPGYTLDVAKAKSLLADAGYPDGFDTTIRVISTQQFLDSATAIQSTLAQAGINAEIITGGGSQIYGAMRNRDFELLVGRGGGGQFPHPDSNLRALVYNPNNADEAKLTNYQGWRTSFFSEELNSIIEKALVEPDQAKQTELYKDVQIKMDKEIIPSIQPFSERVVTAAYQANVKNVIVDPWVCRFENVTKTQ</sequence>
<keyword evidence="4 5" id="KW-0732">Signal</keyword>
<dbReference type="Pfam" id="PF00496">
    <property type="entry name" value="SBP_bac_5"/>
    <property type="match status" value="1"/>
</dbReference>
<dbReference type="InterPro" id="IPR023765">
    <property type="entry name" value="SBP_5_CS"/>
</dbReference>
<evidence type="ECO:0000313" key="7">
    <source>
        <dbReference type="EMBL" id="SFO55037.1"/>
    </source>
</evidence>
<dbReference type="InterPro" id="IPR030678">
    <property type="entry name" value="Peptide/Ni-bd"/>
</dbReference>
<feature type="chain" id="PRO_5011722522" evidence="5">
    <location>
        <begin position="28"/>
        <end position="536"/>
    </location>
</feature>
<dbReference type="Gene3D" id="3.10.105.10">
    <property type="entry name" value="Dipeptide-binding Protein, Domain 3"/>
    <property type="match status" value="1"/>
</dbReference>
<dbReference type="GO" id="GO:1904680">
    <property type="term" value="F:peptide transmembrane transporter activity"/>
    <property type="evidence" value="ECO:0007669"/>
    <property type="project" value="TreeGrafter"/>
</dbReference>
<evidence type="ECO:0000259" key="6">
    <source>
        <dbReference type="Pfam" id="PF00496"/>
    </source>
</evidence>
<dbReference type="EMBL" id="FOVR01000008">
    <property type="protein sequence ID" value="SFO55037.1"/>
    <property type="molecule type" value="Genomic_DNA"/>
</dbReference>
<evidence type="ECO:0000256" key="5">
    <source>
        <dbReference type="SAM" id="SignalP"/>
    </source>
</evidence>
<dbReference type="AlphaFoldDB" id="A0A1I5I3C9"/>
<dbReference type="PIRSF" id="PIRSF002741">
    <property type="entry name" value="MppA"/>
    <property type="match status" value="1"/>
</dbReference>
<comment type="similarity">
    <text evidence="2">Belongs to the bacterial solute-binding protein 5 family.</text>
</comment>
<accession>A0A1I5I3C9</accession>
<dbReference type="CDD" id="cd08512">
    <property type="entry name" value="PBP2_NikA_DppA_OppA_like_7"/>
    <property type="match status" value="1"/>
</dbReference>
<reference evidence="7 8" key="1">
    <citation type="submission" date="2016-10" db="EMBL/GenBank/DDBJ databases">
        <authorList>
            <person name="de Groot N.N."/>
        </authorList>
    </citation>
    <scope>NUCLEOTIDE SEQUENCE [LARGE SCALE GENOMIC DNA]</scope>
    <source>
        <strain evidence="7 8">CGMCC 1.9157</strain>
    </source>
</reference>
<gene>
    <name evidence="7" type="ORF">SAMN04488056_10816</name>
</gene>
<comment type="subcellular location">
    <subcellularLocation>
        <location evidence="1">Periplasm</location>
    </subcellularLocation>
</comment>
<dbReference type="Proteomes" id="UP000199236">
    <property type="component" value="Unassembled WGS sequence"/>
</dbReference>
<keyword evidence="8" id="KW-1185">Reference proteome</keyword>